<organism evidence="2 3">
    <name type="scientific">Menidia menidia</name>
    <name type="common">Atlantic silverside</name>
    <dbReference type="NCBI Taxonomy" id="238744"/>
    <lineage>
        <taxon>Eukaryota</taxon>
        <taxon>Metazoa</taxon>
        <taxon>Chordata</taxon>
        <taxon>Craniata</taxon>
        <taxon>Vertebrata</taxon>
        <taxon>Euteleostomi</taxon>
        <taxon>Actinopterygii</taxon>
        <taxon>Neopterygii</taxon>
        <taxon>Teleostei</taxon>
        <taxon>Neoteleostei</taxon>
        <taxon>Acanthomorphata</taxon>
        <taxon>Ovalentaria</taxon>
        <taxon>Atherinomorphae</taxon>
        <taxon>Atheriniformes</taxon>
        <taxon>Atherinopsidae</taxon>
        <taxon>Menidiinae</taxon>
        <taxon>Menidia</taxon>
    </lineage>
</organism>
<reference evidence="2" key="1">
    <citation type="submission" date="2021-05" db="EMBL/GenBank/DDBJ databases">
        <authorList>
            <person name="Tigano A."/>
        </authorList>
    </citation>
    <scope>NUCLEOTIDE SEQUENCE</scope>
</reference>
<protein>
    <submittedName>
        <fullName evidence="2">(Atlantic silverside) hypothetical protein</fullName>
    </submittedName>
</protein>
<comment type="caution">
    <text evidence="2">The sequence shown here is derived from an EMBL/GenBank/DDBJ whole genome shotgun (WGS) entry which is preliminary data.</text>
</comment>
<dbReference type="Pfam" id="PF10392">
    <property type="entry name" value="COG5_N"/>
    <property type="match status" value="1"/>
</dbReference>
<sequence>MHAISYRKASIGVCSDPSNSLGGCRVRKLSFYHRERNRRRRKCYTDFLTDDFDVKTYTAQAIHHAVITEQLARLAQGISQLDKELHSQVPADPPHLLTGVLQMMQTRISALQAAVDRIRTKIVDPYNKIVARNTQLARLQLEASDLRSTRPPTARIHATHPGTGPFLLGVSPGFIQRVLGYTHMKTRTHSPTTF</sequence>
<dbReference type="OrthoDB" id="18786at2759"/>
<dbReference type="AlphaFoldDB" id="A0A8S4AZ40"/>
<dbReference type="InterPro" id="IPR049176">
    <property type="entry name" value="COG5_N"/>
</dbReference>
<dbReference type="GO" id="GO:0006891">
    <property type="term" value="P:intra-Golgi vesicle-mediated transport"/>
    <property type="evidence" value="ECO:0007669"/>
    <property type="project" value="InterPro"/>
</dbReference>
<proteinExistence type="predicted"/>
<dbReference type="Proteomes" id="UP000677803">
    <property type="component" value="Unassembled WGS sequence"/>
</dbReference>
<evidence type="ECO:0000313" key="3">
    <source>
        <dbReference type="Proteomes" id="UP000677803"/>
    </source>
</evidence>
<keyword evidence="3" id="KW-1185">Reference proteome</keyword>
<dbReference type="GO" id="GO:0017119">
    <property type="term" value="C:Golgi transport complex"/>
    <property type="evidence" value="ECO:0007669"/>
    <property type="project" value="InterPro"/>
</dbReference>
<dbReference type="PANTHER" id="PTHR13228:SF3">
    <property type="entry name" value="CONSERVED OLIGOMERIC GOLGI COMPLEX SUBUNIT 5"/>
    <property type="match status" value="1"/>
</dbReference>
<accession>A0A8S4AZ40</accession>
<evidence type="ECO:0000259" key="1">
    <source>
        <dbReference type="Pfam" id="PF10392"/>
    </source>
</evidence>
<dbReference type="EMBL" id="CAJRST010011113">
    <property type="protein sequence ID" value="CAG5927066.1"/>
    <property type="molecule type" value="Genomic_DNA"/>
</dbReference>
<dbReference type="PANTHER" id="PTHR13228">
    <property type="entry name" value="CONSERVED OLIGOMERIC GOLGI COMPLEX COMPONENT 5"/>
    <property type="match status" value="1"/>
</dbReference>
<gene>
    <name evidence="2" type="ORF">MMEN_LOCUS11138</name>
</gene>
<name>A0A8S4AZ40_9TELE</name>
<feature type="domain" description="Conserved oligomeric Golgi complex subunit 5 N-terminal" evidence="1">
    <location>
        <begin position="46"/>
        <end position="144"/>
    </location>
</feature>
<evidence type="ECO:0000313" key="2">
    <source>
        <dbReference type="EMBL" id="CAG5927066.1"/>
    </source>
</evidence>
<dbReference type="InterPro" id="IPR019465">
    <property type="entry name" value="Cog5"/>
</dbReference>